<dbReference type="GO" id="GO:0042803">
    <property type="term" value="F:protein homodimerization activity"/>
    <property type="evidence" value="ECO:0007669"/>
    <property type="project" value="InterPro"/>
</dbReference>
<evidence type="ECO:0000256" key="12">
    <source>
        <dbReference type="RuleBase" id="RU004478"/>
    </source>
</evidence>
<dbReference type="PANTHER" id="PTHR21237:SF23">
    <property type="entry name" value="GRPE PROTEIN HOMOLOG, MITOCHONDRIAL"/>
    <property type="match status" value="1"/>
</dbReference>
<evidence type="ECO:0000256" key="11">
    <source>
        <dbReference type="RuleBase" id="RU000639"/>
    </source>
</evidence>
<name>A0A917H0A4_9BACI</name>
<dbReference type="InterPro" id="IPR000740">
    <property type="entry name" value="GrpE"/>
</dbReference>
<dbReference type="Gene3D" id="3.90.20.20">
    <property type="match status" value="1"/>
</dbReference>
<dbReference type="NCBIfam" id="NF010738">
    <property type="entry name" value="PRK14140.1"/>
    <property type="match status" value="1"/>
</dbReference>
<evidence type="ECO:0000256" key="10">
    <source>
        <dbReference type="HAMAP-Rule" id="MF_01151"/>
    </source>
</evidence>
<keyword evidence="15" id="KW-1185">Reference proteome</keyword>
<dbReference type="Pfam" id="PF01025">
    <property type="entry name" value="GrpE"/>
    <property type="match status" value="1"/>
</dbReference>
<evidence type="ECO:0000256" key="8">
    <source>
        <dbReference type="ARBA" id="ARBA00072274"/>
    </source>
</evidence>
<dbReference type="GO" id="GO:0005737">
    <property type="term" value="C:cytoplasm"/>
    <property type="evidence" value="ECO:0007669"/>
    <property type="project" value="UniProtKB-SubCell"/>
</dbReference>
<evidence type="ECO:0000313" key="15">
    <source>
        <dbReference type="Proteomes" id="UP000622860"/>
    </source>
</evidence>
<dbReference type="Proteomes" id="UP000622860">
    <property type="component" value="Unassembled WGS sequence"/>
</dbReference>
<gene>
    <name evidence="10 14" type="primary">grpE</name>
    <name evidence="14" type="ORF">GCM10011398_03360</name>
</gene>
<evidence type="ECO:0000256" key="4">
    <source>
        <dbReference type="ARBA" id="ARBA00022490"/>
    </source>
</evidence>
<comment type="function">
    <text evidence="7 10 11">Participates actively in the response to hyperosmotic and heat shock by preventing the aggregation of stress-denatured proteins, in association with DnaK and GrpE. It is the nucleotide exchange factor for DnaK and may function as a thermosensor. Unfolded proteins bind initially to DnaJ; upon interaction with the DnaJ-bound protein, DnaK hydrolyzes its bound ATP, resulting in the formation of a stable complex. GrpE releases ADP from DnaK; ATP binding to DnaK triggers the release of the substrate protein, thus completing the reaction cycle. Several rounds of ATP-dependent interactions between DnaJ, DnaK and GrpE are required for fully efficient folding.</text>
</comment>
<feature type="region of interest" description="Disordered" evidence="13">
    <location>
        <begin position="1"/>
        <end position="43"/>
    </location>
</feature>
<accession>A0A917H0A4</accession>
<comment type="caution">
    <text evidence="14">The sequence shown here is derived from an EMBL/GenBank/DDBJ whole genome shotgun (WGS) entry which is preliminary data.</text>
</comment>
<evidence type="ECO:0000313" key="14">
    <source>
        <dbReference type="EMBL" id="GGG63266.1"/>
    </source>
</evidence>
<dbReference type="InterPro" id="IPR009012">
    <property type="entry name" value="GrpE_head"/>
</dbReference>
<dbReference type="GO" id="GO:0006457">
    <property type="term" value="P:protein folding"/>
    <property type="evidence" value="ECO:0007669"/>
    <property type="project" value="InterPro"/>
</dbReference>
<dbReference type="GO" id="GO:0051082">
    <property type="term" value="F:unfolded protein binding"/>
    <property type="evidence" value="ECO:0007669"/>
    <property type="project" value="TreeGrafter"/>
</dbReference>
<evidence type="ECO:0000256" key="5">
    <source>
        <dbReference type="ARBA" id="ARBA00023016"/>
    </source>
</evidence>
<dbReference type="HAMAP" id="MF_01151">
    <property type="entry name" value="GrpE"/>
    <property type="match status" value="1"/>
</dbReference>
<evidence type="ECO:0000256" key="6">
    <source>
        <dbReference type="ARBA" id="ARBA00023186"/>
    </source>
</evidence>
<comment type="subunit">
    <text evidence="3 10">Homodimer.</text>
</comment>
<dbReference type="AlphaFoldDB" id="A0A917H0A4"/>
<evidence type="ECO:0000256" key="1">
    <source>
        <dbReference type="ARBA" id="ARBA00004496"/>
    </source>
</evidence>
<evidence type="ECO:0000256" key="7">
    <source>
        <dbReference type="ARBA" id="ARBA00053401"/>
    </source>
</evidence>
<evidence type="ECO:0000256" key="3">
    <source>
        <dbReference type="ARBA" id="ARBA00011738"/>
    </source>
</evidence>
<dbReference type="EMBL" id="BMFR01000001">
    <property type="protein sequence ID" value="GGG63266.1"/>
    <property type="molecule type" value="Genomic_DNA"/>
</dbReference>
<comment type="subcellular location">
    <subcellularLocation>
        <location evidence="1 10">Cytoplasm</location>
    </subcellularLocation>
</comment>
<evidence type="ECO:0000256" key="13">
    <source>
        <dbReference type="SAM" id="MobiDB-lite"/>
    </source>
</evidence>
<feature type="compositionally biased region" description="Acidic residues" evidence="13">
    <location>
        <begin position="19"/>
        <end position="28"/>
    </location>
</feature>
<keyword evidence="5 10" id="KW-0346">Stress response</keyword>
<keyword evidence="6 10" id="KW-0143">Chaperone</keyword>
<dbReference type="RefSeq" id="WP_188453610.1">
    <property type="nucleotide sequence ID" value="NZ_BMFR01000001.1"/>
</dbReference>
<dbReference type="SUPFAM" id="SSF58014">
    <property type="entry name" value="Coiled-coil domain of nucleotide exchange factor GrpE"/>
    <property type="match status" value="1"/>
</dbReference>
<protein>
    <recommendedName>
        <fullName evidence="8 10">Protein GrpE</fullName>
    </recommendedName>
    <alternativeName>
        <fullName evidence="9 10">HSP-70 cofactor</fullName>
    </alternativeName>
</protein>
<keyword evidence="4 10" id="KW-0963">Cytoplasm</keyword>
<feature type="compositionally biased region" description="Basic and acidic residues" evidence="13">
    <location>
        <begin position="1"/>
        <end position="12"/>
    </location>
</feature>
<feature type="compositionally biased region" description="Basic and acidic residues" evidence="13">
    <location>
        <begin position="29"/>
        <end position="43"/>
    </location>
</feature>
<comment type="similarity">
    <text evidence="2 10 12">Belongs to the GrpE family.</text>
</comment>
<dbReference type="CDD" id="cd00446">
    <property type="entry name" value="GrpE"/>
    <property type="match status" value="1"/>
</dbReference>
<dbReference type="PROSITE" id="PS01071">
    <property type="entry name" value="GRPE"/>
    <property type="match status" value="1"/>
</dbReference>
<reference evidence="14" key="1">
    <citation type="journal article" date="2014" name="Int. J. Syst. Evol. Microbiol.">
        <title>Complete genome sequence of Corynebacterium casei LMG S-19264T (=DSM 44701T), isolated from a smear-ripened cheese.</title>
        <authorList>
            <consortium name="US DOE Joint Genome Institute (JGI-PGF)"/>
            <person name="Walter F."/>
            <person name="Albersmeier A."/>
            <person name="Kalinowski J."/>
            <person name="Ruckert C."/>
        </authorList>
    </citation>
    <scope>NUCLEOTIDE SEQUENCE</scope>
    <source>
        <strain evidence="14">CGMCC 1.12754</strain>
    </source>
</reference>
<reference evidence="14" key="2">
    <citation type="submission" date="2020-09" db="EMBL/GenBank/DDBJ databases">
        <authorList>
            <person name="Sun Q."/>
            <person name="Zhou Y."/>
        </authorList>
    </citation>
    <scope>NUCLEOTIDE SEQUENCE</scope>
    <source>
        <strain evidence="14">CGMCC 1.12754</strain>
    </source>
</reference>
<dbReference type="GO" id="GO:0000774">
    <property type="term" value="F:adenyl-nucleotide exchange factor activity"/>
    <property type="evidence" value="ECO:0007669"/>
    <property type="project" value="InterPro"/>
</dbReference>
<dbReference type="FunFam" id="2.30.22.10:FF:000001">
    <property type="entry name" value="Protein GrpE"/>
    <property type="match status" value="1"/>
</dbReference>
<dbReference type="PRINTS" id="PR00773">
    <property type="entry name" value="GRPEPROTEIN"/>
</dbReference>
<evidence type="ECO:0000256" key="9">
    <source>
        <dbReference type="ARBA" id="ARBA00076414"/>
    </source>
</evidence>
<evidence type="ECO:0000256" key="2">
    <source>
        <dbReference type="ARBA" id="ARBA00009054"/>
    </source>
</evidence>
<dbReference type="PANTHER" id="PTHR21237">
    <property type="entry name" value="GRPE PROTEIN"/>
    <property type="match status" value="1"/>
</dbReference>
<proteinExistence type="inferred from homology"/>
<dbReference type="InterPro" id="IPR013805">
    <property type="entry name" value="GrpE_CC"/>
</dbReference>
<dbReference type="GO" id="GO:0051087">
    <property type="term" value="F:protein-folding chaperone binding"/>
    <property type="evidence" value="ECO:0007669"/>
    <property type="project" value="InterPro"/>
</dbReference>
<organism evidence="14 15">
    <name type="scientific">Virgibacillus oceani</name>
    <dbReference type="NCBI Taxonomy" id="1479511"/>
    <lineage>
        <taxon>Bacteria</taxon>
        <taxon>Bacillati</taxon>
        <taxon>Bacillota</taxon>
        <taxon>Bacilli</taxon>
        <taxon>Bacillales</taxon>
        <taxon>Bacillaceae</taxon>
        <taxon>Virgibacillus</taxon>
    </lineage>
</organism>
<dbReference type="SUPFAM" id="SSF51064">
    <property type="entry name" value="Head domain of nucleotide exchange factor GrpE"/>
    <property type="match status" value="1"/>
</dbReference>
<dbReference type="Gene3D" id="2.30.22.10">
    <property type="entry name" value="Head domain of nucleotide exchange factor GrpE"/>
    <property type="match status" value="1"/>
</dbReference>
<sequence length="192" mass="22545">MAEEKELNKEEILGNNEPELTEVIDADEKEQQHLDSDESKMETLREEVENLIKEKDELYQKLLRNQAEFENFKKRSQKEKEKERKYKSQDLVNELLPAIDNFERALQQEVTEANAGFVEGISMVYRQLKDALKQHGVEEIETKGQSFDPNLHHAVMQIEDDEMESNIIVEELQKGYLLKDRVIRPAMVKVNK</sequence>